<organism evidence="9 10">
    <name type="scientific">Streptomyces millisiae</name>
    <dbReference type="NCBI Taxonomy" id="3075542"/>
    <lineage>
        <taxon>Bacteria</taxon>
        <taxon>Bacillati</taxon>
        <taxon>Actinomycetota</taxon>
        <taxon>Actinomycetes</taxon>
        <taxon>Kitasatosporales</taxon>
        <taxon>Streptomycetaceae</taxon>
        <taxon>Streptomyces</taxon>
    </lineage>
</organism>
<evidence type="ECO:0000256" key="3">
    <source>
        <dbReference type="ARBA" id="ARBA00022490"/>
    </source>
</evidence>
<evidence type="ECO:0000256" key="1">
    <source>
        <dbReference type="ARBA" id="ARBA00004496"/>
    </source>
</evidence>
<evidence type="ECO:0000313" key="9">
    <source>
        <dbReference type="EMBL" id="MDT0317911.1"/>
    </source>
</evidence>
<keyword evidence="10" id="KW-1185">Reference proteome</keyword>
<keyword evidence="3" id="KW-0963">Cytoplasm</keyword>
<evidence type="ECO:0000256" key="5">
    <source>
        <dbReference type="ARBA" id="ARBA00023211"/>
    </source>
</evidence>
<keyword evidence="6 9" id="KW-0413">Isomerase</keyword>
<keyword evidence="4" id="KW-0479">Metal-binding</keyword>
<dbReference type="InterPro" id="IPR036237">
    <property type="entry name" value="Xyl_isomerase-like_sf"/>
</dbReference>
<dbReference type="Gene3D" id="3.20.20.150">
    <property type="entry name" value="Divalent-metal-dependent TIM barrel enzymes"/>
    <property type="match status" value="1"/>
</dbReference>
<evidence type="ECO:0000313" key="10">
    <source>
        <dbReference type="Proteomes" id="UP001183420"/>
    </source>
</evidence>
<dbReference type="PANTHER" id="PTHR30268:SF0">
    <property type="entry name" value="L-RHAMNOSE ISOMERASE"/>
    <property type="match status" value="1"/>
</dbReference>
<sequence length="330" mass="36242">MTSAPPSAARAFAGGMWSFGRIIDRYATDGYGPEVGTLRTIELAAASGELVGLDLNYPFDPGVSVAEVKAALDAHGLVATNITPVVYDRRFRSGSFTAPDAATRAAARELAEEAVQVAADLGARYVKFWPGQDGYDYPFQVDYATLRRHAVEGVRDVARNHPDVTFAIEYKLKEPRNRLFWSTATASLLAIEQMGVDNVGLVVDFGHSLFAKENPAEALTLAHSMGRLVDIELDDNYREWDDDLTAGALHLVETLEFLHVTREIGWSEPLKLDLFPYREDPTDAVRESVATLRALEDRASHLDLDRLRAAQADHDAMTAQRLVRAALLGA</sequence>
<dbReference type="SUPFAM" id="SSF51658">
    <property type="entry name" value="Xylose isomerase-like"/>
    <property type="match status" value="1"/>
</dbReference>
<feature type="domain" description="Xylose isomerase-like TIM barrel" evidence="8">
    <location>
        <begin position="58"/>
        <end position="294"/>
    </location>
</feature>
<dbReference type="InterPro" id="IPR013022">
    <property type="entry name" value="Xyl_isomerase-like_TIM-brl"/>
</dbReference>
<evidence type="ECO:0000256" key="4">
    <source>
        <dbReference type="ARBA" id="ARBA00022723"/>
    </source>
</evidence>
<dbReference type="PANTHER" id="PTHR30268">
    <property type="entry name" value="L-RHAMNOSE ISOMERASE"/>
    <property type="match status" value="1"/>
</dbReference>
<dbReference type="Proteomes" id="UP001183420">
    <property type="component" value="Unassembled WGS sequence"/>
</dbReference>
<dbReference type="GO" id="GO:0016853">
    <property type="term" value="F:isomerase activity"/>
    <property type="evidence" value="ECO:0007669"/>
    <property type="project" value="UniProtKB-KW"/>
</dbReference>
<dbReference type="PROSITE" id="PS51415">
    <property type="entry name" value="XYLOSE_ISOMERASE"/>
    <property type="match status" value="1"/>
</dbReference>
<comment type="caution">
    <text evidence="9">The sequence shown here is derived from an EMBL/GenBank/DDBJ whole genome shotgun (WGS) entry which is preliminary data.</text>
</comment>
<evidence type="ECO:0000256" key="7">
    <source>
        <dbReference type="ARBA" id="ARBA00023277"/>
    </source>
</evidence>
<reference evidence="10" key="1">
    <citation type="submission" date="2023-07" db="EMBL/GenBank/DDBJ databases">
        <title>30 novel species of actinomycetes from the DSMZ collection.</title>
        <authorList>
            <person name="Nouioui I."/>
        </authorList>
    </citation>
    <scope>NUCLEOTIDE SEQUENCE [LARGE SCALE GENOMIC DNA]</scope>
    <source>
        <strain evidence="10">DSM 44918</strain>
    </source>
</reference>
<evidence type="ECO:0000259" key="8">
    <source>
        <dbReference type="Pfam" id="PF01261"/>
    </source>
</evidence>
<proteinExistence type="predicted"/>
<dbReference type="EMBL" id="JAVREM010000004">
    <property type="protein sequence ID" value="MDT0317911.1"/>
    <property type="molecule type" value="Genomic_DNA"/>
</dbReference>
<comment type="subcellular location">
    <subcellularLocation>
        <location evidence="1">Cytoplasm</location>
    </subcellularLocation>
</comment>
<evidence type="ECO:0000256" key="6">
    <source>
        <dbReference type="ARBA" id="ARBA00023235"/>
    </source>
</evidence>
<gene>
    <name evidence="9" type="ORF">RNC47_06080</name>
</gene>
<protein>
    <recommendedName>
        <fullName evidence="2">Xylose isomerase</fullName>
    </recommendedName>
</protein>
<keyword evidence="7" id="KW-0119">Carbohydrate metabolism</keyword>
<dbReference type="InterPro" id="IPR001998">
    <property type="entry name" value="Xylose_isomerase"/>
</dbReference>
<accession>A0ABU2LK37</accession>
<evidence type="ECO:0000256" key="2">
    <source>
        <dbReference type="ARBA" id="ARBA00018232"/>
    </source>
</evidence>
<dbReference type="RefSeq" id="WP_311596197.1">
    <property type="nucleotide sequence ID" value="NZ_JAVREM010000004.1"/>
</dbReference>
<keyword evidence="5" id="KW-0464">Manganese</keyword>
<dbReference type="Pfam" id="PF01261">
    <property type="entry name" value="AP_endonuc_2"/>
    <property type="match status" value="1"/>
</dbReference>
<name>A0ABU2LK37_9ACTN</name>
<dbReference type="InterPro" id="IPR050337">
    <property type="entry name" value="L-rhamnose_isomerase"/>
</dbReference>